<dbReference type="PANTHER" id="PTHR43757">
    <property type="entry name" value="AMINOMETHYLTRANSFERASE"/>
    <property type="match status" value="1"/>
</dbReference>
<evidence type="ECO:0000256" key="6">
    <source>
        <dbReference type="ARBA" id="ARBA00047665"/>
    </source>
</evidence>
<dbReference type="Gene3D" id="2.40.30.110">
    <property type="entry name" value="Aminomethyltransferase beta-barrel domains"/>
    <property type="match status" value="1"/>
</dbReference>
<dbReference type="Gene3D" id="3.30.1360.120">
    <property type="entry name" value="Probable tRNA modification gtpase trme, domain 1"/>
    <property type="match status" value="1"/>
</dbReference>
<keyword evidence="3 7" id="KW-0032">Aminotransferase</keyword>
<evidence type="ECO:0000256" key="5">
    <source>
        <dbReference type="ARBA" id="ARBA00031395"/>
    </source>
</evidence>
<dbReference type="FunFam" id="2.40.30.110:FF:000003">
    <property type="entry name" value="Aminomethyltransferase"/>
    <property type="match status" value="1"/>
</dbReference>
<reference evidence="11 12" key="1">
    <citation type="submission" date="2018-10" db="EMBL/GenBank/DDBJ databases">
        <authorList>
            <person name="Grouzdev D.S."/>
            <person name="Krutkina M.S."/>
            <person name="Tourova T.P."/>
            <person name="Nazina T.N."/>
        </authorList>
    </citation>
    <scope>NUCLEOTIDE SEQUENCE [LARGE SCALE GENOMIC DNA]</scope>
    <source>
        <strain evidence="11 12">435</strain>
    </source>
</reference>
<feature type="domain" description="GCVT N-terminal" evidence="9">
    <location>
        <begin position="9"/>
        <end position="267"/>
    </location>
</feature>
<dbReference type="FunFam" id="4.10.1250.10:FF:000001">
    <property type="entry name" value="Aminomethyltransferase"/>
    <property type="match status" value="1"/>
</dbReference>
<evidence type="ECO:0000256" key="2">
    <source>
        <dbReference type="ARBA" id="ARBA00012616"/>
    </source>
</evidence>
<keyword evidence="4 7" id="KW-0808">Transferase</keyword>
<dbReference type="InterPro" id="IPR027266">
    <property type="entry name" value="TrmE/GcvT-like"/>
</dbReference>
<accession>A0A494WTD1</accession>
<evidence type="ECO:0000256" key="3">
    <source>
        <dbReference type="ARBA" id="ARBA00022576"/>
    </source>
</evidence>
<evidence type="ECO:0000313" key="12">
    <source>
        <dbReference type="Proteomes" id="UP000271256"/>
    </source>
</evidence>
<dbReference type="PIRSF" id="PIRSF006487">
    <property type="entry name" value="GcvT"/>
    <property type="match status" value="1"/>
</dbReference>
<dbReference type="InterPro" id="IPR028896">
    <property type="entry name" value="GcvT/YgfZ/DmdA"/>
</dbReference>
<proteinExistence type="inferred from homology"/>
<dbReference type="OrthoDB" id="9774591at2"/>
<dbReference type="PANTHER" id="PTHR43757:SF2">
    <property type="entry name" value="AMINOMETHYLTRANSFERASE, MITOCHONDRIAL"/>
    <property type="match status" value="1"/>
</dbReference>
<dbReference type="GO" id="GO:0005829">
    <property type="term" value="C:cytosol"/>
    <property type="evidence" value="ECO:0007669"/>
    <property type="project" value="TreeGrafter"/>
</dbReference>
<feature type="binding site" evidence="8">
    <location>
        <position position="200"/>
    </location>
    <ligand>
        <name>substrate</name>
    </ligand>
</feature>
<dbReference type="GO" id="GO:0004047">
    <property type="term" value="F:aminomethyltransferase activity"/>
    <property type="evidence" value="ECO:0007669"/>
    <property type="project" value="UniProtKB-UniRule"/>
</dbReference>
<name>A0A494WTD1_9FIRM</name>
<evidence type="ECO:0000259" key="10">
    <source>
        <dbReference type="Pfam" id="PF08669"/>
    </source>
</evidence>
<comment type="similarity">
    <text evidence="1 7">Belongs to the GcvT family.</text>
</comment>
<dbReference type="Gene3D" id="4.10.1250.10">
    <property type="entry name" value="Aminomethyltransferase fragment"/>
    <property type="match status" value="1"/>
</dbReference>
<comment type="catalytic activity">
    <reaction evidence="6 7">
        <text>N(6)-[(R)-S(8)-aminomethyldihydrolipoyl]-L-lysyl-[protein] + (6S)-5,6,7,8-tetrahydrofolate = N(6)-[(R)-dihydrolipoyl]-L-lysyl-[protein] + (6R)-5,10-methylene-5,6,7,8-tetrahydrofolate + NH4(+)</text>
        <dbReference type="Rhea" id="RHEA:16945"/>
        <dbReference type="Rhea" id="RHEA-COMP:10475"/>
        <dbReference type="Rhea" id="RHEA-COMP:10492"/>
        <dbReference type="ChEBI" id="CHEBI:15636"/>
        <dbReference type="ChEBI" id="CHEBI:28938"/>
        <dbReference type="ChEBI" id="CHEBI:57453"/>
        <dbReference type="ChEBI" id="CHEBI:83100"/>
        <dbReference type="ChEBI" id="CHEBI:83143"/>
        <dbReference type="EC" id="2.1.2.10"/>
    </reaction>
</comment>
<dbReference type="Pfam" id="PF08669">
    <property type="entry name" value="GCV_T_C"/>
    <property type="match status" value="1"/>
</dbReference>
<dbReference type="NCBIfam" id="NF001567">
    <property type="entry name" value="PRK00389.1"/>
    <property type="match status" value="1"/>
</dbReference>
<evidence type="ECO:0000256" key="1">
    <source>
        <dbReference type="ARBA" id="ARBA00008609"/>
    </source>
</evidence>
<gene>
    <name evidence="7 11" type="primary">gcvT</name>
    <name evidence="11" type="ORF">D7024_06555</name>
</gene>
<dbReference type="NCBIfam" id="TIGR00528">
    <property type="entry name" value="gcvT"/>
    <property type="match status" value="1"/>
</dbReference>
<dbReference type="GO" id="GO:0008483">
    <property type="term" value="F:transaminase activity"/>
    <property type="evidence" value="ECO:0007669"/>
    <property type="project" value="UniProtKB-KW"/>
</dbReference>
<keyword evidence="12" id="KW-1185">Reference proteome</keyword>
<evidence type="ECO:0000259" key="9">
    <source>
        <dbReference type="Pfam" id="PF01571"/>
    </source>
</evidence>
<dbReference type="GO" id="GO:0019464">
    <property type="term" value="P:glycine decarboxylation via glycine cleavage system"/>
    <property type="evidence" value="ECO:0007669"/>
    <property type="project" value="UniProtKB-UniRule"/>
</dbReference>
<dbReference type="SUPFAM" id="SSF103025">
    <property type="entry name" value="Folate-binding domain"/>
    <property type="match status" value="1"/>
</dbReference>
<dbReference type="InterPro" id="IPR006223">
    <property type="entry name" value="GcvT"/>
</dbReference>
<evidence type="ECO:0000256" key="7">
    <source>
        <dbReference type="HAMAP-Rule" id="MF_00259"/>
    </source>
</evidence>
<comment type="subunit">
    <text evidence="7">The glycine cleavage system is composed of four proteins: P, T, L and H.</text>
</comment>
<dbReference type="SUPFAM" id="SSF101790">
    <property type="entry name" value="Aminomethyltransferase beta-barrel domain"/>
    <property type="match status" value="1"/>
</dbReference>
<dbReference type="InterPro" id="IPR006222">
    <property type="entry name" value="GCVT_N"/>
</dbReference>
<evidence type="ECO:0000256" key="8">
    <source>
        <dbReference type="PIRSR" id="PIRSR006487-1"/>
    </source>
</evidence>
<dbReference type="HAMAP" id="MF_00259">
    <property type="entry name" value="GcvT"/>
    <property type="match status" value="1"/>
</dbReference>
<keyword evidence="11" id="KW-0489">Methyltransferase</keyword>
<evidence type="ECO:0000256" key="4">
    <source>
        <dbReference type="ARBA" id="ARBA00022679"/>
    </source>
</evidence>
<feature type="domain" description="Aminomethyltransferase C-terminal" evidence="10">
    <location>
        <begin position="286"/>
        <end position="363"/>
    </location>
</feature>
<dbReference type="Gene3D" id="3.30.70.1400">
    <property type="entry name" value="Aminomethyltransferase beta-barrel domains"/>
    <property type="match status" value="1"/>
</dbReference>
<dbReference type="Pfam" id="PF01571">
    <property type="entry name" value="GCV_T"/>
    <property type="match status" value="1"/>
</dbReference>
<evidence type="ECO:0000313" key="11">
    <source>
        <dbReference type="EMBL" id="RKO66639.1"/>
    </source>
</evidence>
<dbReference type="RefSeq" id="WP_121451067.1">
    <property type="nucleotide sequence ID" value="NZ_RBWE01000001.1"/>
</dbReference>
<comment type="caution">
    <text evidence="11">The sequence shown here is derived from an EMBL/GenBank/DDBJ whole genome shotgun (WGS) entry which is preliminary data.</text>
</comment>
<sequence length="366" mass="40148">MENLQKTPLYNKHIESGGKMVNFGGWALPVQYSSIIEEHQAVRERAGLFDVSHMGEIRISGPGALALVQKAVTNDVSRLSPFQALYTPVCLPRGGVVDDILVYRLGPEEFLLVVNAANKDKDYAWFGELAVEFPGVSVEDISTQTAQLALQGPRAAQILAGLTPANLAPLRYYWASPDVEVGGVKCMVSRTGYTGEDGFELYCPAEEASRLWDEIMSAGQKEGLVPCGLGARDTLRFEAAMPLYGHELNENITPLEAGLERFVSWEKDYFIGKEALLRQKKEGVKRCLVGFEMVDRGIPRQGYAIARDGQVIGEVTSGTQSPTLGKALGMGYVPVEYAAINSELEVIIRGRSSRAKVVPTPFYRRK</sequence>
<dbReference type="FunFam" id="3.30.70.1400:FF:000001">
    <property type="entry name" value="Aminomethyltransferase"/>
    <property type="match status" value="1"/>
</dbReference>
<dbReference type="GO" id="GO:0032259">
    <property type="term" value="P:methylation"/>
    <property type="evidence" value="ECO:0007669"/>
    <property type="project" value="UniProtKB-KW"/>
</dbReference>
<dbReference type="InterPro" id="IPR029043">
    <property type="entry name" value="GcvT/YgfZ_C"/>
</dbReference>
<comment type="function">
    <text evidence="7">The glycine cleavage system catalyzes the degradation of glycine.</text>
</comment>
<dbReference type="Proteomes" id="UP000271256">
    <property type="component" value="Unassembled WGS sequence"/>
</dbReference>
<organism evidence="11 12">
    <name type="scientific">Desulfofundulus salinus</name>
    <dbReference type="NCBI Taxonomy" id="2419843"/>
    <lineage>
        <taxon>Bacteria</taxon>
        <taxon>Bacillati</taxon>
        <taxon>Bacillota</taxon>
        <taxon>Clostridia</taxon>
        <taxon>Eubacteriales</taxon>
        <taxon>Peptococcaceae</taxon>
        <taxon>Desulfofundulus</taxon>
    </lineage>
</organism>
<dbReference type="InterPro" id="IPR022903">
    <property type="entry name" value="GcvT_bac"/>
</dbReference>
<dbReference type="EMBL" id="RBWE01000001">
    <property type="protein sequence ID" value="RKO66639.1"/>
    <property type="molecule type" value="Genomic_DNA"/>
</dbReference>
<dbReference type="GO" id="GO:0005960">
    <property type="term" value="C:glycine cleavage complex"/>
    <property type="evidence" value="ECO:0007669"/>
    <property type="project" value="InterPro"/>
</dbReference>
<dbReference type="InterPro" id="IPR013977">
    <property type="entry name" value="GcvT_C"/>
</dbReference>
<dbReference type="GO" id="GO:0008168">
    <property type="term" value="F:methyltransferase activity"/>
    <property type="evidence" value="ECO:0007669"/>
    <property type="project" value="UniProtKB-KW"/>
</dbReference>
<dbReference type="EC" id="2.1.2.10" evidence="2 7"/>
<protein>
    <recommendedName>
        <fullName evidence="2 7">Aminomethyltransferase</fullName>
        <ecNumber evidence="2 7">2.1.2.10</ecNumber>
    </recommendedName>
    <alternativeName>
        <fullName evidence="5 7">Glycine cleavage system T protein</fullName>
    </alternativeName>
</protein>
<dbReference type="AlphaFoldDB" id="A0A494WTD1"/>